<evidence type="ECO:0000256" key="2">
    <source>
        <dbReference type="ARBA" id="ARBA00007866"/>
    </source>
</evidence>
<keyword evidence="5" id="KW-0679">Respiratory chain</keyword>
<evidence type="ECO:0000256" key="9">
    <source>
        <dbReference type="ARBA" id="ARBA00022989"/>
    </source>
</evidence>
<evidence type="ECO:0000313" key="16">
    <source>
        <dbReference type="Proteomes" id="UP001165306"/>
    </source>
</evidence>
<dbReference type="GO" id="GO:0016020">
    <property type="term" value="C:membrane"/>
    <property type="evidence" value="ECO:0007669"/>
    <property type="project" value="UniProtKB-SubCell"/>
</dbReference>
<dbReference type="PROSITE" id="PS50857">
    <property type="entry name" value="COX2_CUA"/>
    <property type="match status" value="1"/>
</dbReference>
<comment type="subcellular location">
    <subcellularLocation>
        <location evidence="1">Membrane</location>
        <topology evidence="1">Multi-pass membrane protein</topology>
    </subcellularLocation>
</comment>
<dbReference type="InterPro" id="IPR011759">
    <property type="entry name" value="Cyt_c_oxidase_su2_TM_dom"/>
</dbReference>
<proteinExistence type="inferred from homology"/>
<dbReference type="PRINTS" id="PR01166">
    <property type="entry name" value="CYCOXIDASEII"/>
</dbReference>
<evidence type="ECO:0000313" key="15">
    <source>
        <dbReference type="EMBL" id="MCM8750725.1"/>
    </source>
</evidence>
<keyword evidence="6 12" id="KW-0812">Transmembrane</keyword>
<keyword evidence="16" id="KW-1185">Reference proteome</keyword>
<dbReference type="InterPro" id="IPR036257">
    <property type="entry name" value="Cyt_c_oxidase_su2_TM_sf"/>
</dbReference>
<dbReference type="InterPro" id="IPR045187">
    <property type="entry name" value="CcO_II"/>
</dbReference>
<dbReference type="PANTHER" id="PTHR22888">
    <property type="entry name" value="CYTOCHROME C OXIDASE, SUBUNIT II"/>
    <property type="match status" value="1"/>
</dbReference>
<evidence type="ECO:0000256" key="7">
    <source>
        <dbReference type="ARBA" id="ARBA00022967"/>
    </source>
</evidence>
<dbReference type="SUPFAM" id="SSF49503">
    <property type="entry name" value="Cupredoxins"/>
    <property type="match status" value="1"/>
</dbReference>
<dbReference type="PANTHER" id="PTHR22888:SF9">
    <property type="entry name" value="CYTOCHROME C OXIDASE SUBUNIT 2"/>
    <property type="match status" value="1"/>
</dbReference>
<dbReference type="EMBL" id="JAMSLR010000057">
    <property type="protein sequence ID" value="MCM8750725.1"/>
    <property type="molecule type" value="Genomic_DNA"/>
</dbReference>
<evidence type="ECO:0000256" key="6">
    <source>
        <dbReference type="ARBA" id="ARBA00022692"/>
    </source>
</evidence>
<sequence length="105" mass="11662">IWVELGWTIVPLLIVIGMALPATKVIVAQKDTSNADLTIKVVGMQWKWGYEYLKGEGEGIQFLSTLDPQHRLMSDSGKVTPTDDYLLKVDNPLVVPVGKKVRIIT</sequence>
<evidence type="ECO:0000256" key="10">
    <source>
        <dbReference type="ARBA" id="ARBA00023136"/>
    </source>
</evidence>
<keyword evidence="7" id="KW-1278">Translocase</keyword>
<keyword evidence="9 12" id="KW-1133">Transmembrane helix</keyword>
<organism evidence="15 16">
    <name type="scientific">Thermalbibacter longus</name>
    <dbReference type="NCBI Taxonomy" id="2951981"/>
    <lineage>
        <taxon>Bacteria</taxon>
        <taxon>Pseudomonadati</taxon>
        <taxon>Thermomicrobiota</taxon>
        <taxon>Thermomicrobia</taxon>
        <taxon>Thermomicrobiales</taxon>
        <taxon>Thermomicrobiaceae</taxon>
        <taxon>Thermalbibacter</taxon>
    </lineage>
</organism>
<dbReference type="GO" id="GO:0004129">
    <property type="term" value="F:cytochrome-c oxidase activity"/>
    <property type="evidence" value="ECO:0007669"/>
    <property type="project" value="UniProtKB-EC"/>
</dbReference>
<feature type="non-terminal residue" evidence="15">
    <location>
        <position position="105"/>
    </location>
</feature>
<keyword evidence="8" id="KW-0249">Electron transport</keyword>
<accession>A0AA41WIK9</accession>
<feature type="domain" description="Cytochrome oxidase subunit II transmembrane region profile" evidence="14">
    <location>
        <begin position="1"/>
        <end position="33"/>
    </location>
</feature>
<dbReference type="GO" id="GO:0005507">
    <property type="term" value="F:copper ion binding"/>
    <property type="evidence" value="ECO:0007669"/>
    <property type="project" value="InterPro"/>
</dbReference>
<name>A0AA41WIK9_9BACT</name>
<feature type="non-terminal residue" evidence="15">
    <location>
        <position position="1"/>
    </location>
</feature>
<dbReference type="EC" id="7.1.1.9" evidence="3"/>
<gene>
    <name evidence="15" type="ORF">NET02_16430</name>
</gene>
<dbReference type="GO" id="GO:0042773">
    <property type="term" value="P:ATP synthesis coupled electron transport"/>
    <property type="evidence" value="ECO:0007669"/>
    <property type="project" value="TreeGrafter"/>
</dbReference>
<comment type="similarity">
    <text evidence="2">Belongs to the cytochrome c oxidase subunit 2 family.</text>
</comment>
<reference evidence="15" key="1">
    <citation type="submission" date="2022-06" db="EMBL/GenBank/DDBJ databases">
        <title>CFH 74404 Thermomicrobiaceae sp.</title>
        <authorList>
            <person name="Ming H."/>
            <person name="Li W.-J."/>
            <person name="Zhao Z."/>
        </authorList>
    </citation>
    <scope>NUCLEOTIDE SEQUENCE</scope>
    <source>
        <strain evidence="15">CFH 74404</strain>
    </source>
</reference>
<evidence type="ECO:0000256" key="3">
    <source>
        <dbReference type="ARBA" id="ARBA00012949"/>
    </source>
</evidence>
<dbReference type="Pfam" id="PF00116">
    <property type="entry name" value="COX2"/>
    <property type="match status" value="1"/>
</dbReference>
<dbReference type="Gene3D" id="2.60.40.420">
    <property type="entry name" value="Cupredoxins - blue copper proteins"/>
    <property type="match status" value="1"/>
</dbReference>
<dbReference type="InterPro" id="IPR002429">
    <property type="entry name" value="CcO_II-like_C"/>
</dbReference>
<dbReference type="PROSITE" id="PS50999">
    <property type="entry name" value="COX2_TM"/>
    <property type="match status" value="1"/>
</dbReference>
<evidence type="ECO:0000256" key="11">
    <source>
        <dbReference type="ARBA" id="ARBA00031389"/>
    </source>
</evidence>
<comment type="caution">
    <text evidence="15">The sequence shown here is derived from an EMBL/GenBank/DDBJ whole genome shotgun (WGS) entry which is preliminary data.</text>
</comment>
<evidence type="ECO:0000256" key="1">
    <source>
        <dbReference type="ARBA" id="ARBA00004141"/>
    </source>
</evidence>
<keyword evidence="10 12" id="KW-0472">Membrane</keyword>
<dbReference type="SUPFAM" id="SSF81464">
    <property type="entry name" value="Cytochrome c oxidase subunit II-like, transmembrane region"/>
    <property type="match status" value="1"/>
</dbReference>
<feature type="transmembrane region" description="Helical" evidence="12">
    <location>
        <begin position="6"/>
        <end position="27"/>
    </location>
</feature>
<dbReference type="AlphaFoldDB" id="A0AA41WIK9"/>
<evidence type="ECO:0000256" key="5">
    <source>
        <dbReference type="ARBA" id="ARBA00022660"/>
    </source>
</evidence>
<evidence type="ECO:0000259" key="13">
    <source>
        <dbReference type="PROSITE" id="PS50857"/>
    </source>
</evidence>
<feature type="domain" description="Cytochrome oxidase subunit II copper A binding" evidence="13">
    <location>
        <begin position="34"/>
        <end position="105"/>
    </location>
</feature>
<evidence type="ECO:0000256" key="4">
    <source>
        <dbReference type="ARBA" id="ARBA00022448"/>
    </source>
</evidence>
<evidence type="ECO:0000256" key="12">
    <source>
        <dbReference type="SAM" id="Phobius"/>
    </source>
</evidence>
<evidence type="ECO:0000259" key="14">
    <source>
        <dbReference type="PROSITE" id="PS50999"/>
    </source>
</evidence>
<keyword evidence="4" id="KW-0813">Transport</keyword>
<dbReference type="InterPro" id="IPR008972">
    <property type="entry name" value="Cupredoxin"/>
</dbReference>
<protein>
    <recommendedName>
        <fullName evidence="3">cytochrome-c oxidase</fullName>
        <ecNumber evidence="3">7.1.1.9</ecNumber>
    </recommendedName>
    <alternativeName>
        <fullName evidence="11">Cytochrome c oxidase polypeptide II</fullName>
    </alternativeName>
</protein>
<dbReference type="Proteomes" id="UP001165306">
    <property type="component" value="Unassembled WGS sequence"/>
</dbReference>
<evidence type="ECO:0000256" key="8">
    <source>
        <dbReference type="ARBA" id="ARBA00022982"/>
    </source>
</evidence>